<dbReference type="Proteomes" id="UP001145114">
    <property type="component" value="Unassembled WGS sequence"/>
</dbReference>
<dbReference type="EMBL" id="JAMZIH010007046">
    <property type="protein sequence ID" value="KAJ1673360.1"/>
    <property type="molecule type" value="Genomic_DNA"/>
</dbReference>
<name>A0ACC1HDA0_9FUNG</name>
<evidence type="ECO:0000313" key="1">
    <source>
        <dbReference type="EMBL" id="KAJ1673360.1"/>
    </source>
</evidence>
<reference evidence="1" key="1">
    <citation type="submission" date="2022-06" db="EMBL/GenBank/DDBJ databases">
        <title>Phylogenomic reconstructions and comparative analyses of Kickxellomycotina fungi.</title>
        <authorList>
            <person name="Reynolds N.K."/>
            <person name="Stajich J.E."/>
            <person name="Barry K."/>
            <person name="Grigoriev I.V."/>
            <person name="Crous P."/>
            <person name="Smith M.E."/>
        </authorList>
    </citation>
    <scope>NUCLEOTIDE SEQUENCE</scope>
    <source>
        <strain evidence="1">RSA 2271</strain>
    </source>
</reference>
<keyword evidence="2" id="KW-1185">Reference proteome</keyword>
<comment type="caution">
    <text evidence="1">The sequence shown here is derived from an EMBL/GenBank/DDBJ whole genome shotgun (WGS) entry which is preliminary data.</text>
</comment>
<sequence>MTLRETPIFGRRSSIQKNASSHGRKQALGVVGPASTSLSQLSEHNVSSGTLPSHMPGSTPSFSGVAAGPTPAKSFGGGGIAAQQQQQQQQRAIKTDSFHMLSRSQSDALLVSPPQTAGQIISSGPITQSATSIFLSHNQHQQQQHLYNPYISRPDTIRSSTSHGSRLRTSASSSNMYLGISSNGGGAFSPRPIPATQHHNNNHHPTRSPIEGQYIRSGMLTRKHLYERASKKASHRSWRRCYVTVDRGMVSMYKVEGRNNVLSADGRELTDISLQLGSVSLRHTMTQMMPPPGYSRSRPHVFALQLPNGGVYLFQTETEAELKEWVDACNYWASCESKAPYMIGGVFNMEYGWDNTGEYVKRQEEKERREERGETFTAAEMQAEEARIHAERERNRGINILDWSPPNNPMQRSGTDETEQLRVLMNHIAYLEEDLVSHKKLMGSIDERFYPRTPQHQKAFQNWERKAQYILKELIKYQTYADCLQKAVGKAAPSLSNGTSP</sequence>
<evidence type="ECO:0000313" key="2">
    <source>
        <dbReference type="Proteomes" id="UP001145114"/>
    </source>
</evidence>
<protein>
    <submittedName>
        <fullName evidence="1">Uncharacterized protein</fullName>
    </submittedName>
</protein>
<accession>A0ACC1HDA0</accession>
<feature type="non-terminal residue" evidence="1">
    <location>
        <position position="501"/>
    </location>
</feature>
<organism evidence="1 2">
    <name type="scientific">Spiromyces aspiralis</name>
    <dbReference type="NCBI Taxonomy" id="68401"/>
    <lineage>
        <taxon>Eukaryota</taxon>
        <taxon>Fungi</taxon>
        <taxon>Fungi incertae sedis</taxon>
        <taxon>Zoopagomycota</taxon>
        <taxon>Kickxellomycotina</taxon>
        <taxon>Kickxellomycetes</taxon>
        <taxon>Kickxellales</taxon>
        <taxon>Kickxellaceae</taxon>
        <taxon>Spiromyces</taxon>
    </lineage>
</organism>
<gene>
    <name evidence="1" type="ORF">EV182_005390</name>
</gene>
<proteinExistence type="predicted"/>